<keyword evidence="4" id="KW-0479">Metal-binding</keyword>
<evidence type="ECO:0000259" key="8">
    <source>
        <dbReference type="SMART" id="SM00607"/>
    </source>
</evidence>
<dbReference type="PANTHER" id="PTHR45713:SF20">
    <property type="entry name" value="FUCOLECTIN TACHYLECTIN-4 PENTRAXIN-1 DOMAIN-CONTAINING PROTEIN"/>
    <property type="match status" value="1"/>
</dbReference>
<evidence type="ECO:0000313" key="9">
    <source>
        <dbReference type="EMBL" id="KAG8558799.1"/>
    </source>
</evidence>
<keyword evidence="7" id="KW-1015">Disulfide bond</keyword>
<keyword evidence="5" id="KW-0430">Lectin</keyword>
<evidence type="ECO:0000313" key="10">
    <source>
        <dbReference type="Proteomes" id="UP000824782"/>
    </source>
</evidence>
<comment type="similarity">
    <text evidence="2">Belongs to the fucolectin family.</text>
</comment>
<dbReference type="AlphaFoldDB" id="A0AAV7ABA0"/>
<evidence type="ECO:0000256" key="4">
    <source>
        <dbReference type="ARBA" id="ARBA00022723"/>
    </source>
</evidence>
<dbReference type="Pfam" id="PF22633">
    <property type="entry name" value="F5_F8_type_C_2"/>
    <property type="match status" value="1"/>
</dbReference>
<evidence type="ECO:0000256" key="7">
    <source>
        <dbReference type="ARBA" id="ARBA00023157"/>
    </source>
</evidence>
<gene>
    <name evidence="9" type="ORF">GDO81_017157</name>
</gene>
<dbReference type="InterPro" id="IPR006585">
    <property type="entry name" value="FTP1"/>
</dbReference>
<comment type="caution">
    <text evidence="9">The sequence shown here is derived from an EMBL/GenBank/DDBJ whole genome shotgun (WGS) entry which is preliminary data.</text>
</comment>
<dbReference type="GO" id="GO:0010185">
    <property type="term" value="P:regulation of cellular defense response"/>
    <property type="evidence" value="ECO:0007669"/>
    <property type="project" value="UniProtKB-ARBA"/>
</dbReference>
<dbReference type="GO" id="GO:0001868">
    <property type="term" value="P:regulation of complement activation, lectin pathway"/>
    <property type="evidence" value="ECO:0007669"/>
    <property type="project" value="UniProtKB-ARBA"/>
</dbReference>
<comment type="function">
    <text evidence="1">Acts as a defensive agent. Recognizes blood group fucosylated oligosaccharides including A, B, H and Lewis B-type antigens. Does not recognize Lewis A antigen and has low affinity for monovalent haptens.</text>
</comment>
<dbReference type="GO" id="GO:0042806">
    <property type="term" value="F:fucose binding"/>
    <property type="evidence" value="ECO:0007669"/>
    <property type="project" value="UniProtKB-ARBA"/>
</dbReference>
<evidence type="ECO:0000256" key="3">
    <source>
        <dbReference type="ARBA" id="ARBA00011233"/>
    </source>
</evidence>
<feature type="domain" description="Fucolectin tachylectin-4 pentraxin-1" evidence="8">
    <location>
        <begin position="1"/>
        <end position="145"/>
    </location>
</feature>
<dbReference type="SMART" id="SM00607">
    <property type="entry name" value="FTP"/>
    <property type="match status" value="1"/>
</dbReference>
<dbReference type="EMBL" id="WNYA01000008">
    <property type="protein sequence ID" value="KAG8558799.1"/>
    <property type="molecule type" value="Genomic_DNA"/>
</dbReference>
<evidence type="ECO:0000256" key="5">
    <source>
        <dbReference type="ARBA" id="ARBA00022734"/>
    </source>
</evidence>
<dbReference type="Gene3D" id="2.60.120.260">
    <property type="entry name" value="Galactose-binding domain-like"/>
    <property type="match status" value="1"/>
</dbReference>
<keyword evidence="6" id="KW-0106">Calcium</keyword>
<name>A0AAV7ABA0_ENGPU</name>
<comment type="subunit">
    <text evidence="3">Homotrimer.</text>
</comment>
<reference evidence="9" key="1">
    <citation type="thesis" date="2020" institute="ProQuest LLC" country="789 East Eisenhower Parkway, Ann Arbor, MI, USA">
        <title>Comparative Genomics and Chromosome Evolution.</title>
        <authorList>
            <person name="Mudd A.B."/>
        </authorList>
    </citation>
    <scope>NUCLEOTIDE SEQUENCE</scope>
    <source>
        <strain evidence="9">237g6f4</strain>
        <tissue evidence="9">Blood</tissue>
    </source>
</reference>
<proteinExistence type="inferred from homology"/>
<organism evidence="9 10">
    <name type="scientific">Engystomops pustulosus</name>
    <name type="common">Tungara frog</name>
    <name type="synonym">Physalaemus pustulosus</name>
    <dbReference type="NCBI Taxonomy" id="76066"/>
    <lineage>
        <taxon>Eukaryota</taxon>
        <taxon>Metazoa</taxon>
        <taxon>Chordata</taxon>
        <taxon>Craniata</taxon>
        <taxon>Vertebrata</taxon>
        <taxon>Euteleostomi</taxon>
        <taxon>Amphibia</taxon>
        <taxon>Batrachia</taxon>
        <taxon>Anura</taxon>
        <taxon>Neobatrachia</taxon>
        <taxon>Hyloidea</taxon>
        <taxon>Leptodactylidae</taxon>
        <taxon>Leiuperinae</taxon>
        <taxon>Engystomops</taxon>
    </lineage>
</organism>
<sequence length="172" mass="18938">VKNLAPQGVPSQSSYYGEQSEARAAIDGSLASNYLAGECMHTRRQNSPWWSIDLQSSYSISSVAITNRGDCCRERINGAEIRIGDSAEDGGIKNPRCAVVFKMNYGETMSFNCKGMEGRYVTIVIPEQRQYLSVCEVQIFGKSVEISQQGEERVVTAAAQRISGSFIMLFNS</sequence>
<dbReference type="SUPFAM" id="SSF49785">
    <property type="entry name" value="Galactose-binding domain-like"/>
    <property type="match status" value="1"/>
</dbReference>
<dbReference type="InterPro" id="IPR008979">
    <property type="entry name" value="Galactose-bd-like_sf"/>
</dbReference>
<accession>A0AAV7ABA0</accession>
<dbReference type="Proteomes" id="UP000824782">
    <property type="component" value="Unassembled WGS sequence"/>
</dbReference>
<dbReference type="GO" id="GO:0046872">
    <property type="term" value="F:metal ion binding"/>
    <property type="evidence" value="ECO:0007669"/>
    <property type="project" value="UniProtKB-KW"/>
</dbReference>
<evidence type="ECO:0000256" key="6">
    <source>
        <dbReference type="ARBA" id="ARBA00022837"/>
    </source>
</evidence>
<dbReference type="InterPro" id="IPR051941">
    <property type="entry name" value="BG_Antigen-Binding_Lectin"/>
</dbReference>
<protein>
    <recommendedName>
        <fullName evidence="8">Fucolectin tachylectin-4 pentraxin-1 domain-containing protein</fullName>
    </recommendedName>
</protein>
<evidence type="ECO:0000256" key="2">
    <source>
        <dbReference type="ARBA" id="ARBA00010147"/>
    </source>
</evidence>
<keyword evidence="10" id="KW-1185">Reference proteome</keyword>
<evidence type="ECO:0000256" key="1">
    <source>
        <dbReference type="ARBA" id="ARBA00002219"/>
    </source>
</evidence>
<feature type="non-terminal residue" evidence="9">
    <location>
        <position position="1"/>
    </location>
</feature>
<dbReference type="PANTHER" id="PTHR45713">
    <property type="entry name" value="FTP DOMAIN-CONTAINING PROTEIN"/>
    <property type="match status" value="1"/>
</dbReference>